<dbReference type="InParanoid" id="A7ST32"/>
<dbReference type="EMBL" id="DS469788">
    <property type="protein sequence ID" value="EDO33130.1"/>
    <property type="molecule type" value="Genomic_DNA"/>
</dbReference>
<dbReference type="KEGG" id="nve:5504326"/>
<protein>
    <recommendedName>
        <fullName evidence="2">VWFC domain-containing protein</fullName>
    </recommendedName>
</protein>
<evidence type="ECO:0000256" key="1">
    <source>
        <dbReference type="SAM" id="SignalP"/>
    </source>
</evidence>
<dbReference type="PhylomeDB" id="A7ST32"/>
<evidence type="ECO:0000313" key="3">
    <source>
        <dbReference type="EMBL" id="EDO33130.1"/>
    </source>
</evidence>
<dbReference type="InterPro" id="IPR001007">
    <property type="entry name" value="VWF_dom"/>
</dbReference>
<accession>A7ST32</accession>
<keyword evidence="1" id="KW-0732">Signal</keyword>
<dbReference type="Gene3D" id="6.20.200.20">
    <property type="match status" value="1"/>
</dbReference>
<reference evidence="3 4" key="1">
    <citation type="journal article" date="2007" name="Science">
        <title>Sea anemone genome reveals ancestral eumetazoan gene repertoire and genomic organization.</title>
        <authorList>
            <person name="Putnam N.H."/>
            <person name="Srivastava M."/>
            <person name="Hellsten U."/>
            <person name="Dirks B."/>
            <person name="Chapman J."/>
            <person name="Salamov A."/>
            <person name="Terry A."/>
            <person name="Shapiro H."/>
            <person name="Lindquist E."/>
            <person name="Kapitonov V.V."/>
            <person name="Jurka J."/>
            <person name="Genikhovich G."/>
            <person name="Grigoriev I.V."/>
            <person name="Lucas S.M."/>
            <person name="Steele R.E."/>
            <person name="Finnerty J.R."/>
            <person name="Technau U."/>
            <person name="Martindale M.Q."/>
            <person name="Rokhsar D.S."/>
        </authorList>
    </citation>
    <scope>NUCLEOTIDE SEQUENCE [LARGE SCALE GENOMIC DNA]</scope>
    <source>
        <strain evidence="4">CH2 X CH6</strain>
    </source>
</reference>
<dbReference type="SUPFAM" id="SSF57603">
    <property type="entry name" value="FnI-like domain"/>
    <property type="match status" value="1"/>
</dbReference>
<evidence type="ECO:0000259" key="2">
    <source>
        <dbReference type="SMART" id="SM00214"/>
    </source>
</evidence>
<dbReference type="SMART" id="SM00214">
    <property type="entry name" value="VWC"/>
    <property type="match status" value="1"/>
</dbReference>
<name>A7ST32_NEMVE</name>
<feature type="chain" id="PRO_5002715287" description="VWFC domain-containing protein" evidence="1">
    <location>
        <begin position="24"/>
        <end position="198"/>
    </location>
</feature>
<organism evidence="3 4">
    <name type="scientific">Nematostella vectensis</name>
    <name type="common">Starlet sea anemone</name>
    <dbReference type="NCBI Taxonomy" id="45351"/>
    <lineage>
        <taxon>Eukaryota</taxon>
        <taxon>Metazoa</taxon>
        <taxon>Cnidaria</taxon>
        <taxon>Anthozoa</taxon>
        <taxon>Hexacorallia</taxon>
        <taxon>Actiniaria</taxon>
        <taxon>Edwardsiidae</taxon>
        <taxon>Nematostella</taxon>
    </lineage>
</organism>
<sequence>MSTFIHTLLVAVAFTAFLKTSSGKDKITAFLKKISGKDKICTYNGIEYGDKAMVDKGDPCLECYCRRGTISCSKTICVDQEGCASLVDDGACCPRCECRDSAGNLHQKENKWQNVVDNTCYDCKCGKDMTARCKKTKEKCEPCKAGQTEVFFKNRSCPACRERLVPSGHVDPPMKFKSWKEVDEYVKLKKGGKSKISG</sequence>
<gene>
    <name evidence="3" type="ORF">NEMVEDRAFT_v1g217063</name>
</gene>
<dbReference type="OrthoDB" id="6236007at2759"/>
<keyword evidence="4" id="KW-1185">Reference proteome</keyword>
<feature type="signal peptide" evidence="1">
    <location>
        <begin position="1"/>
        <end position="23"/>
    </location>
</feature>
<proteinExistence type="predicted"/>
<evidence type="ECO:0000313" key="4">
    <source>
        <dbReference type="Proteomes" id="UP000001593"/>
    </source>
</evidence>
<dbReference type="Proteomes" id="UP000001593">
    <property type="component" value="Unassembled WGS sequence"/>
</dbReference>
<dbReference type="AlphaFoldDB" id="A7ST32"/>
<dbReference type="HOGENOM" id="CLU_1379609_0_0_1"/>
<feature type="domain" description="VWFC" evidence="2">
    <location>
        <begin position="41"/>
        <end position="96"/>
    </location>
</feature>